<keyword evidence="2" id="KW-0808">Transferase</keyword>
<dbReference type="InterPro" id="IPR012327">
    <property type="entry name" value="MeTrfase_D12"/>
</dbReference>
<dbReference type="Pfam" id="PF02086">
    <property type="entry name" value="MethyltransfD12"/>
    <property type="match status" value="1"/>
</dbReference>
<evidence type="ECO:0000313" key="4">
    <source>
        <dbReference type="EMBL" id="MPM90791.1"/>
    </source>
</evidence>
<organism evidence="4">
    <name type="scientific">bioreactor metagenome</name>
    <dbReference type="NCBI Taxonomy" id="1076179"/>
    <lineage>
        <taxon>unclassified sequences</taxon>
        <taxon>metagenomes</taxon>
        <taxon>ecological metagenomes</taxon>
    </lineage>
</organism>
<dbReference type="PANTHER" id="PTHR30481">
    <property type="entry name" value="DNA ADENINE METHYLASE"/>
    <property type="match status" value="1"/>
</dbReference>
<dbReference type="GO" id="GO:0006298">
    <property type="term" value="P:mismatch repair"/>
    <property type="evidence" value="ECO:0007669"/>
    <property type="project" value="TreeGrafter"/>
</dbReference>
<evidence type="ECO:0000256" key="2">
    <source>
        <dbReference type="ARBA" id="ARBA00022679"/>
    </source>
</evidence>
<name>A0A645DNE5_9ZZZZ</name>
<reference evidence="4" key="1">
    <citation type="submission" date="2019-08" db="EMBL/GenBank/DDBJ databases">
        <authorList>
            <person name="Kucharzyk K."/>
            <person name="Murdoch R.W."/>
            <person name="Higgins S."/>
            <person name="Loffler F."/>
        </authorList>
    </citation>
    <scope>NUCLEOTIDE SEQUENCE</scope>
</reference>
<dbReference type="InterPro" id="IPR029063">
    <property type="entry name" value="SAM-dependent_MTases_sf"/>
</dbReference>
<gene>
    <name evidence="4" type="ORF">SDC9_137913</name>
</gene>
<dbReference type="GO" id="GO:0032259">
    <property type="term" value="P:methylation"/>
    <property type="evidence" value="ECO:0007669"/>
    <property type="project" value="UniProtKB-KW"/>
</dbReference>
<comment type="caution">
    <text evidence="4">The sequence shown here is derived from an EMBL/GenBank/DDBJ whole genome shotgun (WGS) entry which is preliminary data.</text>
</comment>
<keyword evidence="3" id="KW-0949">S-adenosyl-L-methionine</keyword>
<dbReference type="GO" id="GO:0043565">
    <property type="term" value="F:sequence-specific DNA binding"/>
    <property type="evidence" value="ECO:0007669"/>
    <property type="project" value="TreeGrafter"/>
</dbReference>
<dbReference type="AlphaFoldDB" id="A0A645DNE5"/>
<evidence type="ECO:0008006" key="5">
    <source>
        <dbReference type="Google" id="ProtNLM"/>
    </source>
</evidence>
<keyword evidence="1" id="KW-0489">Methyltransferase</keyword>
<dbReference type="GO" id="GO:0009007">
    <property type="term" value="F:site-specific DNA-methyltransferase (adenine-specific) activity"/>
    <property type="evidence" value="ECO:0007669"/>
    <property type="project" value="UniProtKB-EC"/>
</dbReference>
<sequence length="157" mass="18430">MDGLTEIQRAARYLYLIRVSYGAKITSFGGKNRDIADVKSLYLIRERLAKVLIENKSFADLIQLHDGEGTLFYCDPPYHKTEKYYDTGNFVFDDGQHRALKELLSNIKGRFILSYNDDEFIRELYKNFYIEEVQRSNNLSMRSGANKVYKELIIKNY</sequence>
<accession>A0A645DNE5</accession>
<evidence type="ECO:0000256" key="1">
    <source>
        <dbReference type="ARBA" id="ARBA00022603"/>
    </source>
</evidence>
<dbReference type="GO" id="GO:1904047">
    <property type="term" value="F:S-adenosyl-L-methionine binding"/>
    <property type="evidence" value="ECO:0007669"/>
    <property type="project" value="TreeGrafter"/>
</dbReference>
<evidence type="ECO:0000256" key="3">
    <source>
        <dbReference type="ARBA" id="ARBA00022691"/>
    </source>
</evidence>
<dbReference type="Gene3D" id="3.40.50.150">
    <property type="entry name" value="Vaccinia Virus protein VP39"/>
    <property type="match status" value="1"/>
</dbReference>
<protein>
    <recommendedName>
        <fullName evidence="5">Site-specific DNA-methyltransferase (adenine-specific)</fullName>
    </recommendedName>
</protein>
<proteinExistence type="predicted"/>
<dbReference type="SUPFAM" id="SSF53335">
    <property type="entry name" value="S-adenosyl-L-methionine-dependent methyltransferases"/>
    <property type="match status" value="1"/>
</dbReference>
<dbReference type="EMBL" id="VSSQ01037948">
    <property type="protein sequence ID" value="MPM90791.1"/>
    <property type="molecule type" value="Genomic_DNA"/>
</dbReference>
<dbReference type="GO" id="GO:0009307">
    <property type="term" value="P:DNA restriction-modification system"/>
    <property type="evidence" value="ECO:0007669"/>
    <property type="project" value="InterPro"/>
</dbReference>